<gene>
    <name evidence="1" type="ORF">SAMN05216574_107179</name>
</gene>
<organism evidence="1 2">
    <name type="scientific">Blastococcus tunisiensis</name>
    <dbReference type="NCBI Taxonomy" id="1798228"/>
    <lineage>
        <taxon>Bacteria</taxon>
        <taxon>Bacillati</taxon>
        <taxon>Actinomycetota</taxon>
        <taxon>Actinomycetes</taxon>
        <taxon>Geodermatophilales</taxon>
        <taxon>Geodermatophilaceae</taxon>
        <taxon>Blastococcus</taxon>
    </lineage>
</organism>
<proteinExistence type="predicted"/>
<name>A0A1I2EUN5_9ACTN</name>
<reference evidence="2" key="1">
    <citation type="submission" date="2016-10" db="EMBL/GenBank/DDBJ databases">
        <authorList>
            <person name="Varghese N."/>
            <person name="Submissions S."/>
        </authorList>
    </citation>
    <scope>NUCLEOTIDE SEQUENCE [LARGE SCALE GENOMIC DNA]</scope>
    <source>
        <strain evidence="2">DSM 46838</strain>
    </source>
</reference>
<dbReference type="Proteomes" id="UP000198589">
    <property type="component" value="Unassembled WGS sequence"/>
</dbReference>
<evidence type="ECO:0000313" key="2">
    <source>
        <dbReference type="Proteomes" id="UP000198589"/>
    </source>
</evidence>
<accession>A0A1I2EUN5</accession>
<protein>
    <submittedName>
        <fullName evidence="1">Uncharacterized protein</fullName>
    </submittedName>
</protein>
<keyword evidence="2" id="KW-1185">Reference proteome</keyword>
<sequence length="40" mass="4575">MSPMSLYESEGWSKVESLVLHFDDKSLLLWVYVSPDAEDA</sequence>
<evidence type="ECO:0000313" key="1">
    <source>
        <dbReference type="EMBL" id="SFE96031.1"/>
    </source>
</evidence>
<dbReference type="AlphaFoldDB" id="A0A1I2EUN5"/>
<dbReference type="EMBL" id="FOND01000007">
    <property type="protein sequence ID" value="SFE96031.1"/>
    <property type="molecule type" value="Genomic_DNA"/>
</dbReference>